<name>A0A2P2FF36_AMYLU</name>
<sequence length="110" mass="12350">VRRDGSFQERQEIRAASTSNSGGAKVMADGGYQGNAEVIMPYRKPRKGQSPLPQWKEDLNTVHASVRARAEHAPAHMKTWNILRNCRRKRDGVSHATRSIALMHNLTMTV</sequence>
<dbReference type="Pfam" id="PF13359">
    <property type="entry name" value="DDE_Tnp_4"/>
    <property type="match status" value="1"/>
</dbReference>
<protein>
    <recommendedName>
        <fullName evidence="4">DDE Tnp4 domain-containing protein</fullName>
    </recommendedName>
</protein>
<dbReference type="AlphaFoldDB" id="A0A2P2FF36"/>
<dbReference type="GO" id="GO:0046872">
    <property type="term" value="F:metal ion binding"/>
    <property type="evidence" value="ECO:0007669"/>
    <property type="project" value="UniProtKB-KW"/>
</dbReference>
<comment type="caution">
    <text evidence="5">The sequence shown here is derived from an EMBL/GenBank/DDBJ whole genome shotgun (WGS) entry which is preliminary data.</text>
</comment>
<keyword evidence="2" id="KW-0479">Metal-binding</keyword>
<dbReference type="RefSeq" id="WP_422108512.1">
    <property type="nucleotide sequence ID" value="NZ_JFBM01000075.1"/>
</dbReference>
<evidence type="ECO:0000313" key="5">
    <source>
        <dbReference type="EMBL" id="KFU75335.1"/>
    </source>
</evidence>
<feature type="domain" description="DDE Tnp4" evidence="4">
    <location>
        <begin position="20"/>
        <end position="104"/>
    </location>
</feature>
<dbReference type="InterPro" id="IPR027806">
    <property type="entry name" value="HARBI1_dom"/>
</dbReference>
<gene>
    <name evidence="5" type="ORF">BB31_41995</name>
</gene>
<evidence type="ECO:0000256" key="2">
    <source>
        <dbReference type="ARBA" id="ARBA00022723"/>
    </source>
</evidence>
<dbReference type="Proteomes" id="UP000256220">
    <property type="component" value="Unassembled WGS sequence"/>
</dbReference>
<feature type="non-terminal residue" evidence="5">
    <location>
        <position position="1"/>
    </location>
</feature>
<proteinExistence type="predicted"/>
<feature type="compositionally biased region" description="Basic and acidic residues" evidence="3">
    <location>
        <begin position="1"/>
        <end position="13"/>
    </location>
</feature>
<comment type="cofactor">
    <cofactor evidence="1">
        <name>a divalent metal cation</name>
        <dbReference type="ChEBI" id="CHEBI:60240"/>
    </cofactor>
</comment>
<evidence type="ECO:0000313" key="6">
    <source>
        <dbReference type="Proteomes" id="UP000256220"/>
    </source>
</evidence>
<feature type="region of interest" description="Disordered" evidence="3">
    <location>
        <begin position="1"/>
        <end position="29"/>
    </location>
</feature>
<keyword evidence="6" id="KW-1185">Reference proteome</keyword>
<evidence type="ECO:0000259" key="4">
    <source>
        <dbReference type="Pfam" id="PF13359"/>
    </source>
</evidence>
<reference evidence="5 6" key="1">
    <citation type="journal article" date="2014" name="Genome Announc.">
        <title>Draft Genome Sequence of Amycolatopsis lurida NRRL 2430, Producer of the Glycopeptide Family Antibiotic Ristocetin.</title>
        <authorList>
            <person name="Kwun M.J."/>
            <person name="Hong H.J."/>
        </authorList>
    </citation>
    <scope>NUCLEOTIDE SEQUENCE [LARGE SCALE GENOMIC DNA]</scope>
    <source>
        <strain evidence="5 6">NRRL 2430</strain>
    </source>
</reference>
<organism evidence="5 6">
    <name type="scientific">Amycolatopsis lurida NRRL 2430</name>
    <dbReference type="NCBI Taxonomy" id="1460371"/>
    <lineage>
        <taxon>Bacteria</taxon>
        <taxon>Bacillati</taxon>
        <taxon>Actinomycetota</taxon>
        <taxon>Actinomycetes</taxon>
        <taxon>Pseudonocardiales</taxon>
        <taxon>Pseudonocardiaceae</taxon>
        <taxon>Amycolatopsis</taxon>
    </lineage>
</organism>
<accession>A0A2P2FF36</accession>
<evidence type="ECO:0000256" key="1">
    <source>
        <dbReference type="ARBA" id="ARBA00001968"/>
    </source>
</evidence>
<dbReference type="EMBL" id="JFBM01000075">
    <property type="protein sequence ID" value="KFU75335.1"/>
    <property type="molecule type" value="Genomic_DNA"/>
</dbReference>
<evidence type="ECO:0000256" key="3">
    <source>
        <dbReference type="SAM" id="MobiDB-lite"/>
    </source>
</evidence>